<feature type="domain" description="Methyltransferase" evidence="1">
    <location>
        <begin position="55"/>
        <end position="143"/>
    </location>
</feature>
<proteinExistence type="predicted"/>
<dbReference type="GO" id="GO:0008168">
    <property type="term" value="F:methyltransferase activity"/>
    <property type="evidence" value="ECO:0007669"/>
    <property type="project" value="UniProtKB-KW"/>
</dbReference>
<reference evidence="2 3" key="1">
    <citation type="submission" date="2018-05" db="EMBL/GenBank/DDBJ databases">
        <title>Micromonospora from Atacama Desert.</title>
        <authorList>
            <person name="Carro L."/>
            <person name="Goodfellow M."/>
            <person name="Klenk H.-P."/>
        </authorList>
    </citation>
    <scope>NUCLEOTIDE SEQUENCE [LARGE SCALE GENOMIC DNA]</scope>
    <source>
        <strain evidence="2 3">LB32</strain>
    </source>
</reference>
<dbReference type="InterPro" id="IPR041698">
    <property type="entry name" value="Methyltransf_25"/>
</dbReference>
<sequence>MDAKTAELRAAHDVLAELYAERLTDALDRMPAERAVLDLFCVLALAAGRGTDVGDIGCGTGRLAPYLAARGLAPWGVDLSPEMIRVARRDHGAYRFDVADLRELPFEDASLVGVVCWYSLIFLAPADRQAALGELYRVVKPGGYLVTAFKAGTSQVRRAGRSSNLGVEFDLYWQTPQEMEQGVTDAGFTTVFWGGVPADAPDSPAQGYLLAHKPVAQAPR</sequence>
<dbReference type="CDD" id="cd02440">
    <property type="entry name" value="AdoMet_MTases"/>
    <property type="match status" value="1"/>
</dbReference>
<dbReference type="PANTHER" id="PTHR43591">
    <property type="entry name" value="METHYLTRANSFERASE"/>
    <property type="match status" value="1"/>
</dbReference>
<evidence type="ECO:0000313" key="3">
    <source>
        <dbReference type="Proteomes" id="UP000266889"/>
    </source>
</evidence>
<dbReference type="OrthoDB" id="9805171at2"/>
<dbReference type="GO" id="GO:0032259">
    <property type="term" value="P:methylation"/>
    <property type="evidence" value="ECO:0007669"/>
    <property type="project" value="UniProtKB-KW"/>
</dbReference>
<organism evidence="2 3">
    <name type="scientific">Micromonospora arida</name>
    <dbReference type="NCBI Taxonomy" id="2203715"/>
    <lineage>
        <taxon>Bacteria</taxon>
        <taxon>Bacillati</taxon>
        <taxon>Actinomycetota</taxon>
        <taxon>Actinomycetes</taxon>
        <taxon>Micromonosporales</taxon>
        <taxon>Micromonosporaceae</taxon>
        <taxon>Micromonospora</taxon>
    </lineage>
</organism>
<dbReference type="Gene3D" id="3.40.50.150">
    <property type="entry name" value="Vaccinia Virus protein VP39"/>
    <property type="match status" value="1"/>
</dbReference>
<accession>A0A3N9XI82</accession>
<keyword evidence="3" id="KW-1185">Reference proteome</keyword>
<dbReference type="EMBL" id="QGSY01000107">
    <property type="protein sequence ID" value="RQX12751.1"/>
    <property type="molecule type" value="Genomic_DNA"/>
</dbReference>
<keyword evidence="2" id="KW-0489">Methyltransferase</keyword>
<dbReference type="RefSeq" id="WP_124854106.1">
    <property type="nucleotide sequence ID" value="NZ_JBEXIG010000001.1"/>
</dbReference>
<dbReference type="InterPro" id="IPR029063">
    <property type="entry name" value="SAM-dependent_MTases_sf"/>
</dbReference>
<dbReference type="Proteomes" id="UP000266889">
    <property type="component" value="Unassembled WGS sequence"/>
</dbReference>
<evidence type="ECO:0000259" key="1">
    <source>
        <dbReference type="Pfam" id="PF13649"/>
    </source>
</evidence>
<comment type="caution">
    <text evidence="2">The sequence shown here is derived from an EMBL/GenBank/DDBJ whole genome shotgun (WGS) entry which is preliminary data.</text>
</comment>
<name>A0A3N9XI82_9ACTN</name>
<keyword evidence="2" id="KW-0808">Transferase</keyword>
<evidence type="ECO:0000313" key="2">
    <source>
        <dbReference type="EMBL" id="RQX12751.1"/>
    </source>
</evidence>
<protein>
    <submittedName>
        <fullName evidence="2">SAM-dependent methyltransferase</fullName>
    </submittedName>
</protein>
<dbReference type="AlphaFoldDB" id="A0A3N9XI82"/>
<dbReference type="Pfam" id="PF13649">
    <property type="entry name" value="Methyltransf_25"/>
    <property type="match status" value="1"/>
</dbReference>
<gene>
    <name evidence="2" type="ORF">DLJ58_05200</name>
</gene>
<dbReference type="SUPFAM" id="SSF53335">
    <property type="entry name" value="S-adenosyl-L-methionine-dependent methyltransferases"/>
    <property type="match status" value="1"/>
</dbReference>